<feature type="region of interest" description="Disordered" evidence="1">
    <location>
        <begin position="9"/>
        <end position="31"/>
    </location>
</feature>
<keyword evidence="3" id="KW-0378">Hydrolase</keyword>
<dbReference type="PANTHER" id="PTHR12143">
    <property type="entry name" value="PEPTIDE N-GLYCANASE PNGASE -RELATED"/>
    <property type="match status" value="1"/>
</dbReference>
<dbReference type="PANTHER" id="PTHR12143:SF43">
    <property type="entry name" value="PUTATIVE-RELATED"/>
    <property type="match status" value="1"/>
</dbReference>
<protein>
    <submittedName>
        <fullName evidence="3">Glycosyl hydrolase family 92-domain-containing protein</fullName>
    </submittedName>
</protein>
<dbReference type="GO" id="GO:0000224">
    <property type="term" value="F:peptide-N4-(N-acetyl-beta-glucosaminyl)asparagine amidase activity"/>
    <property type="evidence" value="ECO:0007669"/>
    <property type="project" value="TreeGrafter"/>
</dbReference>
<dbReference type="AlphaFoldDB" id="A0A8I3AAF7"/>
<dbReference type="GO" id="GO:0005634">
    <property type="term" value="C:nucleus"/>
    <property type="evidence" value="ECO:0007669"/>
    <property type="project" value="TreeGrafter"/>
</dbReference>
<reference evidence="3" key="1">
    <citation type="submission" date="2021-03" db="EMBL/GenBank/DDBJ databases">
        <title>Evolutionary innovations through gain and loss of genes in the ectomycorrhizal Boletales.</title>
        <authorList>
            <person name="Wu G."/>
            <person name="Miyauchi S."/>
            <person name="Morin E."/>
            <person name="Yang Z.-L."/>
            <person name="Xu J."/>
            <person name="Martin F.M."/>
        </authorList>
    </citation>
    <scope>NUCLEOTIDE SEQUENCE</scope>
    <source>
        <strain evidence="3">BR01</strain>
    </source>
</reference>
<dbReference type="InterPro" id="IPR050883">
    <property type="entry name" value="PNGase"/>
</dbReference>
<accession>A0A8I3AAF7</accession>
<dbReference type="OrthoDB" id="449263at2759"/>
<dbReference type="Gene3D" id="1.20.1050.60">
    <property type="entry name" value="alpha-1,2-mannosidase"/>
    <property type="match status" value="1"/>
</dbReference>
<evidence type="ECO:0000259" key="2">
    <source>
        <dbReference type="Pfam" id="PF07971"/>
    </source>
</evidence>
<keyword evidence="4" id="KW-1185">Reference proteome</keyword>
<name>A0A8I3AAF7_9AGAM</name>
<evidence type="ECO:0000313" key="4">
    <source>
        <dbReference type="Proteomes" id="UP000683000"/>
    </source>
</evidence>
<evidence type="ECO:0000313" key="3">
    <source>
        <dbReference type="EMBL" id="KAG6377963.1"/>
    </source>
</evidence>
<dbReference type="Proteomes" id="UP000683000">
    <property type="component" value="Unassembled WGS sequence"/>
</dbReference>
<dbReference type="EMBL" id="JAGFBS010000008">
    <property type="protein sequence ID" value="KAG6377963.1"/>
    <property type="molecule type" value="Genomic_DNA"/>
</dbReference>
<dbReference type="Pfam" id="PF07971">
    <property type="entry name" value="Glyco_hydro_92"/>
    <property type="match status" value="1"/>
</dbReference>
<organism evidence="3 4">
    <name type="scientific">Boletus reticuloceps</name>
    <dbReference type="NCBI Taxonomy" id="495285"/>
    <lineage>
        <taxon>Eukaryota</taxon>
        <taxon>Fungi</taxon>
        <taxon>Dikarya</taxon>
        <taxon>Basidiomycota</taxon>
        <taxon>Agaricomycotina</taxon>
        <taxon>Agaricomycetes</taxon>
        <taxon>Agaricomycetidae</taxon>
        <taxon>Boletales</taxon>
        <taxon>Boletineae</taxon>
        <taxon>Boletaceae</taxon>
        <taxon>Boletoideae</taxon>
        <taxon>Boletus</taxon>
    </lineage>
</organism>
<dbReference type="GO" id="GO:0030246">
    <property type="term" value="F:carbohydrate binding"/>
    <property type="evidence" value="ECO:0007669"/>
    <property type="project" value="InterPro"/>
</dbReference>
<dbReference type="GO" id="GO:0006516">
    <property type="term" value="P:glycoprotein catabolic process"/>
    <property type="evidence" value="ECO:0007669"/>
    <property type="project" value="TreeGrafter"/>
</dbReference>
<dbReference type="InterPro" id="IPR012939">
    <property type="entry name" value="Glyco_hydro_92"/>
</dbReference>
<gene>
    <name evidence="3" type="ORF">JVT61DRAFT_14757</name>
</gene>
<sequence>MFIQDMQAKTNLGSHASPSGIGSSNPNNLTYPEGSIMIDPEHQEICGSNPERQDYIIAPVSTPGVGTSALDLIHLLLRGCVAQRGSLAPNQTGSAGTMLSAYAYATFRSTLVQVNVRVAVSFISIDQARQNLEKEIPDGQSLEDTARSTRALRGLRNSTKAEVNILYGTLQVCSAIMAMDLVCSSIKYPYEQDEYGKYYSGYSVWDTYRAWLILLAPERIPGMVQSMIQDYRERVETNIMVATHANSLVAEAVLKGFTGFDLDAAWNTVYKDATVPPINDTMTS</sequence>
<evidence type="ECO:0000256" key="1">
    <source>
        <dbReference type="SAM" id="MobiDB-lite"/>
    </source>
</evidence>
<comment type="caution">
    <text evidence="3">The sequence shown here is derived from an EMBL/GenBank/DDBJ whole genome shotgun (WGS) entry which is preliminary data.</text>
</comment>
<dbReference type="GO" id="GO:0005829">
    <property type="term" value="C:cytosol"/>
    <property type="evidence" value="ECO:0007669"/>
    <property type="project" value="TreeGrafter"/>
</dbReference>
<dbReference type="InterPro" id="IPR014718">
    <property type="entry name" value="GH-type_carb-bd"/>
</dbReference>
<feature type="compositionally biased region" description="Low complexity" evidence="1">
    <location>
        <begin position="17"/>
        <end position="28"/>
    </location>
</feature>
<dbReference type="Gene3D" id="2.70.98.10">
    <property type="match status" value="1"/>
</dbReference>
<proteinExistence type="predicted"/>
<feature type="domain" description="Glycosyl hydrolase family 92" evidence="2">
    <location>
        <begin position="127"/>
        <end position="280"/>
    </location>
</feature>